<evidence type="ECO:0000256" key="11">
    <source>
        <dbReference type="ARBA" id="ARBA00031706"/>
    </source>
</evidence>
<dbReference type="FunFam" id="1.10.472.10:FF:000008">
    <property type="entry name" value="Transcription initiation factor IIB"/>
    <property type="match status" value="1"/>
</dbReference>
<evidence type="ECO:0000256" key="3">
    <source>
        <dbReference type="ARBA" id="ARBA00013932"/>
    </source>
</evidence>
<evidence type="ECO:0000313" key="14">
    <source>
        <dbReference type="EMBL" id="RDL42210.1"/>
    </source>
</evidence>
<dbReference type="AlphaFoldDB" id="A0A370U355"/>
<evidence type="ECO:0000256" key="2">
    <source>
        <dbReference type="ARBA" id="ARBA00010857"/>
    </source>
</evidence>
<dbReference type="PROSITE" id="PS00782">
    <property type="entry name" value="TFIIB"/>
    <property type="match status" value="2"/>
</dbReference>
<dbReference type="Proteomes" id="UP000254866">
    <property type="component" value="Unassembled WGS sequence"/>
</dbReference>
<comment type="caution">
    <text evidence="14">The sequence shown here is derived from an EMBL/GenBank/DDBJ whole genome shotgun (WGS) entry which is preliminary data.</text>
</comment>
<accession>A0A370U355</accession>
<dbReference type="InterPro" id="IPR013763">
    <property type="entry name" value="Cyclin-like_dom"/>
</dbReference>
<protein>
    <recommendedName>
        <fullName evidence="3">Transcription initiation factor IIB</fullName>
    </recommendedName>
    <alternativeName>
        <fullName evidence="11">General transcription factor TFIIB</fullName>
    </alternativeName>
</protein>
<dbReference type="Pfam" id="PF00382">
    <property type="entry name" value="TFIIB"/>
    <property type="match status" value="2"/>
</dbReference>
<dbReference type="InterPro" id="IPR000812">
    <property type="entry name" value="TFIIB"/>
</dbReference>
<evidence type="ECO:0000259" key="13">
    <source>
        <dbReference type="PROSITE" id="PS51134"/>
    </source>
</evidence>
<dbReference type="Gene3D" id="2.20.25.10">
    <property type="match status" value="1"/>
</dbReference>
<evidence type="ECO:0000313" key="15">
    <source>
        <dbReference type="Proteomes" id="UP000254866"/>
    </source>
</evidence>
<dbReference type="SUPFAM" id="SSF47954">
    <property type="entry name" value="Cyclin-like"/>
    <property type="match status" value="2"/>
</dbReference>
<organism evidence="14 15">
    <name type="scientific">Venustampulla echinocandica</name>
    <dbReference type="NCBI Taxonomy" id="2656787"/>
    <lineage>
        <taxon>Eukaryota</taxon>
        <taxon>Fungi</taxon>
        <taxon>Dikarya</taxon>
        <taxon>Ascomycota</taxon>
        <taxon>Pezizomycotina</taxon>
        <taxon>Leotiomycetes</taxon>
        <taxon>Helotiales</taxon>
        <taxon>Pleuroascaceae</taxon>
        <taxon>Venustampulla</taxon>
    </lineage>
</organism>
<evidence type="ECO:0000256" key="1">
    <source>
        <dbReference type="ARBA" id="ARBA00004123"/>
    </source>
</evidence>
<keyword evidence="5" id="KW-0677">Repeat</keyword>
<evidence type="ECO:0000256" key="7">
    <source>
        <dbReference type="ARBA" id="ARBA00022833"/>
    </source>
</evidence>
<feature type="domain" description="TFIIB-type" evidence="13">
    <location>
        <begin position="19"/>
        <end position="52"/>
    </location>
</feature>
<evidence type="ECO:0000256" key="4">
    <source>
        <dbReference type="ARBA" id="ARBA00022723"/>
    </source>
</evidence>
<evidence type="ECO:0000256" key="5">
    <source>
        <dbReference type="ARBA" id="ARBA00022737"/>
    </source>
</evidence>
<evidence type="ECO:0000256" key="6">
    <source>
        <dbReference type="ARBA" id="ARBA00022771"/>
    </source>
</evidence>
<keyword evidence="10" id="KW-0539">Nucleus</keyword>
<dbReference type="InterPro" id="IPR013150">
    <property type="entry name" value="TFIIB_cyclin"/>
</dbReference>
<dbReference type="GO" id="GO:0008270">
    <property type="term" value="F:zinc ion binding"/>
    <property type="evidence" value="ECO:0007669"/>
    <property type="project" value="UniProtKB-KW"/>
</dbReference>
<gene>
    <name evidence="14" type="ORF">BP5553_02189</name>
</gene>
<comment type="subcellular location">
    <subcellularLocation>
        <location evidence="1">Nucleus</location>
    </subcellularLocation>
</comment>
<dbReference type="Pfam" id="PF08271">
    <property type="entry name" value="Zn_Ribbon_TF"/>
    <property type="match status" value="1"/>
</dbReference>
<reference evidence="14 15" key="1">
    <citation type="journal article" date="2018" name="IMA Fungus">
        <title>IMA Genome-F 9: Draft genome sequence of Annulohypoxylon stygium, Aspergillus mulundensis, Berkeleyomyces basicola (syn. Thielaviopsis basicola), Ceratocystis smalleyi, two Cercospora beticola strains, Coleophoma cylindrospora, Fusarium fracticaudum, Phialophora cf. hyalina, and Morchella septimelata.</title>
        <authorList>
            <person name="Wingfield B.D."/>
            <person name="Bills G.F."/>
            <person name="Dong Y."/>
            <person name="Huang W."/>
            <person name="Nel W.J."/>
            <person name="Swalarsk-Parry B.S."/>
            <person name="Vaghefi N."/>
            <person name="Wilken P.M."/>
            <person name="An Z."/>
            <person name="de Beer Z.W."/>
            <person name="De Vos L."/>
            <person name="Chen L."/>
            <person name="Duong T.A."/>
            <person name="Gao Y."/>
            <person name="Hammerbacher A."/>
            <person name="Kikkert J.R."/>
            <person name="Li Y."/>
            <person name="Li H."/>
            <person name="Li K."/>
            <person name="Li Q."/>
            <person name="Liu X."/>
            <person name="Ma X."/>
            <person name="Naidoo K."/>
            <person name="Pethybridge S.J."/>
            <person name="Sun J."/>
            <person name="Steenkamp E.T."/>
            <person name="van der Nest M.A."/>
            <person name="van Wyk S."/>
            <person name="Wingfield M.J."/>
            <person name="Xiong C."/>
            <person name="Yue Q."/>
            <person name="Zhang X."/>
        </authorList>
    </citation>
    <scope>NUCLEOTIDE SEQUENCE [LARGE SCALE GENOMIC DNA]</scope>
    <source>
        <strain evidence="14 15">BP 5553</strain>
    </source>
</reference>
<dbReference type="CDD" id="cd20551">
    <property type="entry name" value="CYCLIN_TFIIB_rpt1"/>
    <property type="match status" value="1"/>
</dbReference>
<dbReference type="GO" id="GO:0097550">
    <property type="term" value="C:transcription preinitiation complex"/>
    <property type="evidence" value="ECO:0007669"/>
    <property type="project" value="TreeGrafter"/>
</dbReference>
<dbReference type="PROSITE" id="PS51134">
    <property type="entry name" value="ZF_TFIIB"/>
    <property type="match status" value="1"/>
</dbReference>
<dbReference type="InterPro" id="IPR023486">
    <property type="entry name" value="TFIIB_CS"/>
</dbReference>
<dbReference type="PANTHER" id="PTHR11618">
    <property type="entry name" value="TRANSCRIPTION INITIATION FACTOR IIB-RELATED"/>
    <property type="match status" value="1"/>
</dbReference>
<keyword evidence="4" id="KW-0479">Metal-binding</keyword>
<keyword evidence="15" id="KW-1185">Reference proteome</keyword>
<proteinExistence type="inferred from homology"/>
<keyword evidence="6 12" id="KW-0863">Zinc-finger</keyword>
<comment type="similarity">
    <text evidence="2">Belongs to the TFIIB family.</text>
</comment>
<dbReference type="EMBL" id="NPIC01000001">
    <property type="protein sequence ID" value="RDL42210.1"/>
    <property type="molecule type" value="Genomic_DNA"/>
</dbReference>
<dbReference type="GO" id="GO:0006367">
    <property type="term" value="P:transcription initiation at RNA polymerase II promoter"/>
    <property type="evidence" value="ECO:0007669"/>
    <property type="project" value="TreeGrafter"/>
</dbReference>
<dbReference type="FunFam" id="2.20.25.10:FF:000036">
    <property type="entry name" value="Transcription initiation factor IIB"/>
    <property type="match status" value="1"/>
</dbReference>
<dbReference type="GO" id="GO:0017025">
    <property type="term" value="F:TBP-class protein binding"/>
    <property type="evidence" value="ECO:0007669"/>
    <property type="project" value="InterPro"/>
</dbReference>
<keyword evidence="9" id="KW-0804">Transcription</keyword>
<name>A0A370U355_9HELO</name>
<keyword evidence="7" id="KW-0862">Zinc</keyword>
<dbReference type="SMART" id="SM00385">
    <property type="entry name" value="CYCLIN"/>
    <property type="match status" value="2"/>
</dbReference>
<dbReference type="STRING" id="2656787.A0A370U355"/>
<dbReference type="FunFam" id="1.10.472.10:FF:000141">
    <property type="entry name" value="Transcription initiation factor IIB"/>
    <property type="match status" value="1"/>
</dbReference>
<keyword evidence="8" id="KW-0805">Transcription regulation</keyword>
<dbReference type="GO" id="GO:0005634">
    <property type="term" value="C:nucleus"/>
    <property type="evidence" value="ECO:0007669"/>
    <property type="project" value="UniProtKB-SubCell"/>
</dbReference>
<evidence type="ECO:0000256" key="12">
    <source>
        <dbReference type="PROSITE-ProRule" id="PRU00469"/>
    </source>
</evidence>
<dbReference type="PANTHER" id="PTHR11618:SF13">
    <property type="entry name" value="TRANSCRIPTION INITIATION FACTOR IIB"/>
    <property type="match status" value="1"/>
</dbReference>
<dbReference type="Gene3D" id="1.10.472.10">
    <property type="entry name" value="Cyclin-like"/>
    <property type="match status" value="2"/>
</dbReference>
<dbReference type="GO" id="GO:0070897">
    <property type="term" value="P:transcription preinitiation complex assembly"/>
    <property type="evidence" value="ECO:0007669"/>
    <property type="project" value="InterPro"/>
</dbReference>
<dbReference type="SUPFAM" id="SSF57783">
    <property type="entry name" value="Zinc beta-ribbon"/>
    <property type="match status" value="1"/>
</dbReference>
<sequence length="349" mass="37737">MIPQISPDKDPEWSENLNLTLMCKDCKEYPPNLVEEFSSGDMVCASCGLVVGDRIVDVRSEWRTFSNDDAGNDDPSRVGDGANPLLNGSQLQTSIAFGDGGRSRDLVRAQNKTTNDKATKQLLAAYKEIGAHCDAVNIPKNVSDTAKHLFKLVDDAKAFKGKSQEAIIAGCIFIACRQCGVPRTFREIYALTRVSKKDIGRTFKALEKFFASETEAKKGMAAAVAGNQATGTYQTTTSTNAKDLCLRYCSQLGLKSQQIVKVSQGLADKMSTVGDLAGRSPLSVAAACIYMASYLCGKPKSPKDISLVAGVSDGTIRTAYKYLYQEKDRLIEPEWVAGGKGKMENLPVG</sequence>
<evidence type="ECO:0000256" key="9">
    <source>
        <dbReference type="ARBA" id="ARBA00023163"/>
    </source>
</evidence>
<dbReference type="PRINTS" id="PR00685">
    <property type="entry name" value="TIFACTORIIB"/>
</dbReference>
<evidence type="ECO:0000256" key="10">
    <source>
        <dbReference type="ARBA" id="ARBA00023242"/>
    </source>
</evidence>
<dbReference type="InterPro" id="IPR036915">
    <property type="entry name" value="Cyclin-like_sf"/>
</dbReference>
<dbReference type="RefSeq" id="XP_031874866.1">
    <property type="nucleotide sequence ID" value="XM_032010812.1"/>
</dbReference>
<dbReference type="InterPro" id="IPR013137">
    <property type="entry name" value="Znf_TFIIB"/>
</dbReference>
<dbReference type="GO" id="GO:0016251">
    <property type="term" value="F:RNA polymerase II general transcription initiation factor activity"/>
    <property type="evidence" value="ECO:0007669"/>
    <property type="project" value="TreeGrafter"/>
</dbReference>
<dbReference type="OrthoDB" id="25790at2759"/>
<evidence type="ECO:0000256" key="8">
    <source>
        <dbReference type="ARBA" id="ARBA00023015"/>
    </source>
</evidence>
<dbReference type="GeneID" id="43595038"/>